<organism evidence="12">
    <name type="scientific">Trichinella nativa</name>
    <dbReference type="NCBI Taxonomy" id="6335"/>
    <lineage>
        <taxon>Eukaryota</taxon>
        <taxon>Metazoa</taxon>
        <taxon>Ecdysozoa</taxon>
        <taxon>Nematoda</taxon>
        <taxon>Enoplea</taxon>
        <taxon>Dorylaimia</taxon>
        <taxon>Trichinellida</taxon>
        <taxon>Trichinellidae</taxon>
        <taxon>Trichinella</taxon>
    </lineage>
</organism>
<geneLocation type="mitochondrion" evidence="12"/>
<feature type="transmembrane region" description="Helical" evidence="11">
    <location>
        <begin position="108"/>
        <end position="127"/>
    </location>
</feature>
<sequence>MSLSNLMLLWIMNLLTIIITILLSIAFVTLMERQYIGISQRRLGPNKVSITGLMQPILDGLKLMLKSTKKTNKLNPIFYLLMPIMNLTLFTLFWWGFPLLYNPISFQVNLLFTITLMGIMSFGIVLSGWVSNSKYATYGSLRSMSQSISYEVCLSTTLLMIMMLKDSYNLATTKTGFYHFELMITLALIIPATIMILAETNRSPFDLAEAESELVSGFNIEFSSVEFAFLFMAEYGMIILLSILFSILLLPWCSPLLTLLLISSIIMSRSTFPRIRYDTLMSLMWKSLLPVMISMLIPNLNMKVL</sequence>
<keyword evidence="9" id="KW-0520">NAD</keyword>
<dbReference type="EC" id="7.1.1.2" evidence="10"/>
<protein>
    <recommendedName>
        <fullName evidence="3 10">NADH-ubiquinone oxidoreductase chain 1</fullName>
        <ecNumber evidence="10">7.1.1.2</ecNumber>
    </recommendedName>
</protein>
<dbReference type="PROSITE" id="PS00668">
    <property type="entry name" value="COMPLEX1_ND1_2"/>
    <property type="match status" value="1"/>
</dbReference>
<dbReference type="EMBL" id="AP017702">
    <property type="protein sequence ID" value="BAV82876.1"/>
    <property type="molecule type" value="Genomic_DNA"/>
</dbReference>
<feature type="transmembrane region" description="Helical" evidence="11">
    <location>
        <begin position="6"/>
        <end position="28"/>
    </location>
</feature>
<feature type="transmembrane region" description="Helical" evidence="11">
    <location>
        <begin position="77"/>
        <end position="101"/>
    </location>
</feature>
<evidence type="ECO:0000256" key="3">
    <source>
        <dbReference type="ARBA" id="ARBA00021009"/>
    </source>
</evidence>
<dbReference type="AlphaFoldDB" id="A0A1E1GJ47"/>
<dbReference type="PANTHER" id="PTHR11432">
    <property type="entry name" value="NADH DEHYDROGENASE SUBUNIT 1"/>
    <property type="match status" value="1"/>
</dbReference>
<dbReference type="GO" id="GO:0003954">
    <property type="term" value="F:NADH dehydrogenase activity"/>
    <property type="evidence" value="ECO:0007669"/>
    <property type="project" value="TreeGrafter"/>
</dbReference>
<keyword evidence="10 12" id="KW-0496">Mitochondrion</keyword>
<accession>A0A1E1GJ47</accession>
<keyword evidence="5 9" id="KW-0812">Transmembrane</keyword>
<evidence type="ECO:0000256" key="1">
    <source>
        <dbReference type="ARBA" id="ARBA00004141"/>
    </source>
</evidence>
<proteinExistence type="inferred from homology"/>
<evidence type="ECO:0000313" key="12">
    <source>
        <dbReference type="EMBL" id="BAV82876.1"/>
    </source>
</evidence>
<dbReference type="PANTHER" id="PTHR11432:SF3">
    <property type="entry name" value="NADH-UBIQUINONE OXIDOREDUCTASE CHAIN 1"/>
    <property type="match status" value="1"/>
</dbReference>
<keyword evidence="6 11" id="KW-1133">Transmembrane helix</keyword>
<dbReference type="Pfam" id="PF00146">
    <property type="entry name" value="NADHdh"/>
    <property type="match status" value="1"/>
</dbReference>
<comment type="catalytic activity">
    <reaction evidence="10">
        <text>a ubiquinone + NADH + 5 H(+)(in) = a ubiquinol + NAD(+) + 4 H(+)(out)</text>
        <dbReference type="Rhea" id="RHEA:29091"/>
        <dbReference type="Rhea" id="RHEA-COMP:9565"/>
        <dbReference type="Rhea" id="RHEA-COMP:9566"/>
        <dbReference type="ChEBI" id="CHEBI:15378"/>
        <dbReference type="ChEBI" id="CHEBI:16389"/>
        <dbReference type="ChEBI" id="CHEBI:17976"/>
        <dbReference type="ChEBI" id="CHEBI:57540"/>
        <dbReference type="ChEBI" id="CHEBI:57945"/>
        <dbReference type="EC" id="7.1.1.2"/>
    </reaction>
</comment>
<name>A0A1E1GJ47_9BILA</name>
<keyword evidence="8 11" id="KW-0472">Membrane</keyword>
<evidence type="ECO:0000256" key="11">
    <source>
        <dbReference type="SAM" id="Phobius"/>
    </source>
</evidence>
<dbReference type="GO" id="GO:0005743">
    <property type="term" value="C:mitochondrial inner membrane"/>
    <property type="evidence" value="ECO:0007669"/>
    <property type="project" value="UniProtKB-SubCell"/>
</dbReference>
<feature type="transmembrane region" description="Helical" evidence="11">
    <location>
        <begin position="235"/>
        <end position="262"/>
    </location>
</feature>
<dbReference type="GO" id="GO:0008137">
    <property type="term" value="F:NADH dehydrogenase (ubiquinone) activity"/>
    <property type="evidence" value="ECO:0007669"/>
    <property type="project" value="UniProtKB-EC"/>
</dbReference>
<comment type="similarity">
    <text evidence="2 9">Belongs to the complex I subunit 1 family.</text>
</comment>
<gene>
    <name evidence="12" type="primary">ND1</name>
</gene>
<evidence type="ECO:0000256" key="8">
    <source>
        <dbReference type="ARBA" id="ARBA00023136"/>
    </source>
</evidence>
<feature type="transmembrane region" description="Helical" evidence="11">
    <location>
        <begin position="176"/>
        <end position="198"/>
    </location>
</feature>
<keyword evidence="4" id="KW-0813">Transport</keyword>
<feature type="transmembrane region" description="Helical" evidence="11">
    <location>
        <begin position="283"/>
        <end position="300"/>
    </location>
</feature>
<evidence type="ECO:0000256" key="4">
    <source>
        <dbReference type="ARBA" id="ARBA00022448"/>
    </source>
</evidence>
<evidence type="ECO:0000256" key="5">
    <source>
        <dbReference type="ARBA" id="ARBA00022692"/>
    </source>
</evidence>
<evidence type="ECO:0000256" key="9">
    <source>
        <dbReference type="RuleBase" id="RU000471"/>
    </source>
</evidence>
<evidence type="ECO:0000256" key="7">
    <source>
        <dbReference type="ARBA" id="ARBA00023075"/>
    </source>
</evidence>
<keyword evidence="7 10" id="KW-0830">Ubiquinone</keyword>
<evidence type="ECO:0000256" key="10">
    <source>
        <dbReference type="RuleBase" id="RU000473"/>
    </source>
</evidence>
<dbReference type="GO" id="GO:0009060">
    <property type="term" value="P:aerobic respiration"/>
    <property type="evidence" value="ECO:0007669"/>
    <property type="project" value="TreeGrafter"/>
</dbReference>
<dbReference type="InterPro" id="IPR018086">
    <property type="entry name" value="NADH_UbQ_OxRdtase_su1_CS"/>
</dbReference>
<evidence type="ECO:0000256" key="2">
    <source>
        <dbReference type="ARBA" id="ARBA00010535"/>
    </source>
</evidence>
<evidence type="ECO:0000256" key="6">
    <source>
        <dbReference type="ARBA" id="ARBA00022989"/>
    </source>
</evidence>
<dbReference type="InterPro" id="IPR001694">
    <property type="entry name" value="NADH_UbQ_OxRdtase_su1/FPO"/>
</dbReference>
<comment type="subcellular location">
    <subcellularLocation>
        <location evidence="1">Membrane</location>
        <topology evidence="1">Multi-pass membrane protein</topology>
    </subcellularLocation>
    <subcellularLocation>
        <location evidence="9">Mitochondrion inner membrane</location>
        <topology evidence="9">Multi-pass membrane protein</topology>
    </subcellularLocation>
</comment>
<reference evidence="12" key="1">
    <citation type="submission" date="2016-10" db="EMBL/GenBank/DDBJ databases">
        <title>Complete mitochondrial genomes of 50 helminths species.</title>
        <authorList>
            <person name="Kikuchi T."/>
            <person name="Holroyd N."/>
            <person name="Berriman M."/>
        </authorList>
    </citation>
    <scope>NUCLEOTIDE SEQUENCE</scope>
</reference>